<evidence type="ECO:0000313" key="3">
    <source>
        <dbReference type="Proteomes" id="UP001162483"/>
    </source>
</evidence>
<feature type="region of interest" description="Disordered" evidence="1">
    <location>
        <begin position="1"/>
        <end position="25"/>
    </location>
</feature>
<evidence type="ECO:0000256" key="1">
    <source>
        <dbReference type="SAM" id="MobiDB-lite"/>
    </source>
</evidence>
<comment type="caution">
    <text evidence="2">The sequence shown here is derived from an EMBL/GenBank/DDBJ whole genome shotgun (WGS) entry which is preliminary data.</text>
</comment>
<dbReference type="EMBL" id="CATNWA010017444">
    <property type="protein sequence ID" value="CAI9600574.1"/>
    <property type="molecule type" value="Genomic_DNA"/>
</dbReference>
<feature type="non-terminal residue" evidence="2">
    <location>
        <position position="1"/>
    </location>
</feature>
<gene>
    <name evidence="2" type="ORF">SPARVUS_LOCUS12803352</name>
</gene>
<reference evidence="2" key="1">
    <citation type="submission" date="2023-05" db="EMBL/GenBank/DDBJ databases">
        <authorList>
            <person name="Stuckert A."/>
        </authorList>
    </citation>
    <scope>NUCLEOTIDE SEQUENCE</scope>
</reference>
<protein>
    <submittedName>
        <fullName evidence="2">Uncharacterized protein</fullName>
    </submittedName>
</protein>
<evidence type="ECO:0000313" key="2">
    <source>
        <dbReference type="EMBL" id="CAI9600574.1"/>
    </source>
</evidence>
<accession>A0ABN9FV96</accession>
<organism evidence="2 3">
    <name type="scientific">Staurois parvus</name>
    <dbReference type="NCBI Taxonomy" id="386267"/>
    <lineage>
        <taxon>Eukaryota</taxon>
        <taxon>Metazoa</taxon>
        <taxon>Chordata</taxon>
        <taxon>Craniata</taxon>
        <taxon>Vertebrata</taxon>
        <taxon>Euteleostomi</taxon>
        <taxon>Amphibia</taxon>
        <taxon>Batrachia</taxon>
        <taxon>Anura</taxon>
        <taxon>Neobatrachia</taxon>
        <taxon>Ranoidea</taxon>
        <taxon>Ranidae</taxon>
        <taxon>Staurois</taxon>
    </lineage>
</organism>
<dbReference type="Proteomes" id="UP001162483">
    <property type="component" value="Unassembled WGS sequence"/>
</dbReference>
<keyword evidence="3" id="KW-1185">Reference proteome</keyword>
<sequence length="97" mass="10455">AGTQPDASLQPDAGTQPDASLQPDAGQLTRCPLLIQMIRYLIRCPAVEPNDPMPGDPVPAVIPGDPMPLLSSQTIRYLMTRPLPCQMTRCPLSSQMT</sequence>
<proteinExistence type="predicted"/>
<name>A0ABN9FV96_9NEOB</name>